<dbReference type="InterPro" id="IPR023187">
    <property type="entry name" value="Tscrpt_reg_MarR-type_CS"/>
</dbReference>
<evidence type="ECO:0000256" key="2">
    <source>
        <dbReference type="ARBA" id="ARBA00023125"/>
    </source>
</evidence>
<evidence type="ECO:0000259" key="4">
    <source>
        <dbReference type="PROSITE" id="PS50995"/>
    </source>
</evidence>
<dbReference type="GO" id="GO:0003700">
    <property type="term" value="F:DNA-binding transcription factor activity"/>
    <property type="evidence" value="ECO:0007669"/>
    <property type="project" value="InterPro"/>
</dbReference>
<dbReference type="Proteomes" id="UP000824106">
    <property type="component" value="Unassembled WGS sequence"/>
</dbReference>
<dbReference type="InterPro" id="IPR036388">
    <property type="entry name" value="WH-like_DNA-bd_sf"/>
</dbReference>
<dbReference type="PANTHER" id="PTHR42756:SF1">
    <property type="entry name" value="TRANSCRIPTIONAL REPRESSOR OF EMRAB OPERON"/>
    <property type="match status" value="1"/>
</dbReference>
<dbReference type="GO" id="GO:0003677">
    <property type="term" value="F:DNA binding"/>
    <property type="evidence" value="ECO:0007669"/>
    <property type="project" value="UniProtKB-KW"/>
</dbReference>
<dbReference type="SMART" id="SM00347">
    <property type="entry name" value="HTH_MARR"/>
    <property type="match status" value="1"/>
</dbReference>
<gene>
    <name evidence="5" type="ORF">H9808_08170</name>
</gene>
<dbReference type="SUPFAM" id="SSF46785">
    <property type="entry name" value="Winged helix' DNA-binding domain"/>
    <property type="match status" value="1"/>
</dbReference>
<keyword evidence="1" id="KW-0805">Transcription regulation</keyword>
<evidence type="ECO:0000313" key="5">
    <source>
        <dbReference type="EMBL" id="HIZ71718.1"/>
    </source>
</evidence>
<dbReference type="Gene3D" id="1.10.10.10">
    <property type="entry name" value="Winged helix-like DNA-binding domain superfamily/Winged helix DNA-binding domain"/>
    <property type="match status" value="1"/>
</dbReference>
<comment type="caution">
    <text evidence="5">The sequence shown here is derived from an EMBL/GenBank/DDBJ whole genome shotgun (WGS) entry which is preliminary data.</text>
</comment>
<feature type="domain" description="HTH marR-type" evidence="4">
    <location>
        <begin position="1"/>
        <end position="139"/>
    </location>
</feature>
<dbReference type="PROSITE" id="PS01117">
    <property type="entry name" value="HTH_MARR_1"/>
    <property type="match status" value="1"/>
</dbReference>
<evidence type="ECO:0000256" key="3">
    <source>
        <dbReference type="ARBA" id="ARBA00023163"/>
    </source>
</evidence>
<dbReference type="InterPro" id="IPR036390">
    <property type="entry name" value="WH_DNA-bd_sf"/>
</dbReference>
<dbReference type="InterPro" id="IPR000835">
    <property type="entry name" value="HTH_MarR-typ"/>
</dbReference>
<keyword evidence="3" id="KW-0804">Transcription</keyword>
<dbReference type="Pfam" id="PF01047">
    <property type="entry name" value="MarR"/>
    <property type="match status" value="1"/>
</dbReference>
<organism evidence="5 6">
    <name type="scientific">Candidatus Atopostipes pullistercoris</name>
    <dbReference type="NCBI Taxonomy" id="2838467"/>
    <lineage>
        <taxon>Bacteria</taxon>
        <taxon>Bacillati</taxon>
        <taxon>Bacillota</taxon>
        <taxon>Bacilli</taxon>
        <taxon>Lactobacillales</taxon>
        <taxon>Carnobacteriaceae</taxon>
        <taxon>Atopostipes</taxon>
    </lineage>
</organism>
<keyword evidence="2" id="KW-0238">DNA-binding</keyword>
<evidence type="ECO:0000313" key="6">
    <source>
        <dbReference type="Proteomes" id="UP000824106"/>
    </source>
</evidence>
<reference evidence="5" key="2">
    <citation type="submission" date="2021-04" db="EMBL/GenBank/DDBJ databases">
        <authorList>
            <person name="Gilroy R."/>
        </authorList>
    </citation>
    <scope>NUCLEOTIDE SEQUENCE</scope>
    <source>
        <strain evidence="5">CHK169-4300</strain>
    </source>
</reference>
<sequence length="148" mass="17399">MTPELSEEYIFACMRAKRTTQFLPDPPSGLRKRHIYIIKVCYDLSLELDEVRVSDVAERINVTLPSVTRNITTLEEKGYLKKEENSEDKRVVNILLTDKGLALFEKDIYDFHKKNSELLKDVPEEDVRVTIKTIHRIYHLLEKEYVKS</sequence>
<dbReference type="SMART" id="SM00529">
    <property type="entry name" value="HTH_DTXR"/>
    <property type="match status" value="1"/>
</dbReference>
<proteinExistence type="predicted"/>
<dbReference type="EMBL" id="DXAZ01000133">
    <property type="protein sequence ID" value="HIZ71718.1"/>
    <property type="molecule type" value="Genomic_DNA"/>
</dbReference>
<evidence type="ECO:0000256" key="1">
    <source>
        <dbReference type="ARBA" id="ARBA00023015"/>
    </source>
</evidence>
<dbReference type="PRINTS" id="PR00598">
    <property type="entry name" value="HTHMARR"/>
</dbReference>
<name>A0A9D2G344_9LACT</name>
<reference evidence="5" key="1">
    <citation type="journal article" date="2021" name="PeerJ">
        <title>Extensive microbial diversity within the chicken gut microbiome revealed by metagenomics and culture.</title>
        <authorList>
            <person name="Gilroy R."/>
            <person name="Ravi A."/>
            <person name="Getino M."/>
            <person name="Pursley I."/>
            <person name="Horton D.L."/>
            <person name="Alikhan N.F."/>
            <person name="Baker D."/>
            <person name="Gharbi K."/>
            <person name="Hall N."/>
            <person name="Watson M."/>
            <person name="Adriaenssens E.M."/>
            <person name="Foster-Nyarko E."/>
            <person name="Jarju S."/>
            <person name="Secka A."/>
            <person name="Antonio M."/>
            <person name="Oren A."/>
            <person name="Chaudhuri R.R."/>
            <person name="La Ragione R."/>
            <person name="Hildebrand F."/>
            <person name="Pallen M.J."/>
        </authorList>
    </citation>
    <scope>NUCLEOTIDE SEQUENCE</scope>
    <source>
        <strain evidence="5">CHK169-4300</strain>
    </source>
</reference>
<dbReference type="PANTHER" id="PTHR42756">
    <property type="entry name" value="TRANSCRIPTIONAL REGULATOR, MARR"/>
    <property type="match status" value="1"/>
</dbReference>
<dbReference type="InterPro" id="IPR022689">
    <property type="entry name" value="Iron_dep_repressor"/>
</dbReference>
<dbReference type="AlphaFoldDB" id="A0A9D2G344"/>
<dbReference type="PROSITE" id="PS50995">
    <property type="entry name" value="HTH_MARR_2"/>
    <property type="match status" value="1"/>
</dbReference>
<dbReference type="GO" id="GO:0046914">
    <property type="term" value="F:transition metal ion binding"/>
    <property type="evidence" value="ECO:0007669"/>
    <property type="project" value="InterPro"/>
</dbReference>
<protein>
    <submittedName>
        <fullName evidence="5">MarR family transcriptional regulator</fullName>
    </submittedName>
</protein>
<accession>A0A9D2G344</accession>